<dbReference type="Proteomes" id="UP000000263">
    <property type="component" value="Chromosome"/>
</dbReference>
<evidence type="ECO:0000259" key="9">
    <source>
        <dbReference type="Pfam" id="PF12704"/>
    </source>
</evidence>
<reference evidence="10 11" key="1">
    <citation type="submission" date="2007-08" db="EMBL/GenBank/DDBJ databases">
        <title>Complete sequence of Roseiflexus castenholzii DSM 13941.</title>
        <authorList>
            <consortium name="US DOE Joint Genome Institute"/>
            <person name="Copeland A."/>
            <person name="Lucas S."/>
            <person name="Lapidus A."/>
            <person name="Barry K."/>
            <person name="Glavina del Rio T."/>
            <person name="Dalin E."/>
            <person name="Tice H."/>
            <person name="Pitluck S."/>
            <person name="Thompson L.S."/>
            <person name="Brettin T."/>
            <person name="Bruce D."/>
            <person name="Detter J.C."/>
            <person name="Han C."/>
            <person name="Tapia R."/>
            <person name="Schmutz J."/>
            <person name="Larimer F."/>
            <person name="Land M."/>
            <person name="Hauser L."/>
            <person name="Kyrpides N."/>
            <person name="Mikhailova N."/>
            <person name="Bryant D.A."/>
            <person name="Hanada S."/>
            <person name="Tsukatani Y."/>
            <person name="Richardson P."/>
        </authorList>
    </citation>
    <scope>NUCLEOTIDE SEQUENCE [LARGE SCALE GENOMIC DNA]</scope>
    <source>
        <strain evidence="11">DSM 13941 / HLO8</strain>
    </source>
</reference>
<evidence type="ECO:0000256" key="1">
    <source>
        <dbReference type="ARBA" id="ARBA00004651"/>
    </source>
</evidence>
<sequence length="414" mass="43718">MFKELALMAVDSLRANMFRSLLTMLGIIIGSATLVAVLSLGNALQSQVFERFVDLGTRRIAVLPGDPQARGARDIPGYGLLSIQDYRALEQLVARHPDVFRTIVPEVSLRVQARFGSSAANPTVVGTTKDYQLVQTVPVQYGRFLTDDDDRQAARVAVLGALIAEDLFGKENVKDAIGKTIEVNGQPLQVVGILRQLGGPFSSDQRILTPVSTARLRIAGSQDLPGRGLQMSSILISLQSEQMVARGEALVTATLRATRNVPDGAIDDFRLNLPTQALNVLAGINGAITGFIALVAGISLVVGGIGIMNIMLVAVTERTREIGVRKALGATDSDVLSQFVLEAVAISVAGSLIGVTGAIGLVTLVGAAAGLSVSISWVAVFLALTFACAIGVGFGYYPARRAALLLPIEALRYE</sequence>
<gene>
    <name evidence="10" type="ordered locus">Rcas_0266</name>
</gene>
<feature type="transmembrane region" description="Helical" evidence="7">
    <location>
        <begin position="21"/>
        <end position="41"/>
    </location>
</feature>
<feature type="transmembrane region" description="Helical" evidence="7">
    <location>
        <begin position="291"/>
        <end position="315"/>
    </location>
</feature>
<dbReference type="PANTHER" id="PTHR30572:SF4">
    <property type="entry name" value="ABC TRANSPORTER PERMEASE YTRF"/>
    <property type="match status" value="1"/>
</dbReference>
<dbReference type="STRING" id="383372.Rcas_0266"/>
<dbReference type="eggNOG" id="COG0577">
    <property type="taxonomic scope" value="Bacteria"/>
</dbReference>
<keyword evidence="5 7" id="KW-0472">Membrane</keyword>
<dbReference type="AlphaFoldDB" id="A7NG12"/>
<evidence type="ECO:0000259" key="8">
    <source>
        <dbReference type="Pfam" id="PF02687"/>
    </source>
</evidence>
<feature type="transmembrane region" description="Helical" evidence="7">
    <location>
        <begin position="336"/>
        <end position="369"/>
    </location>
</feature>
<dbReference type="GO" id="GO:0022857">
    <property type="term" value="F:transmembrane transporter activity"/>
    <property type="evidence" value="ECO:0007669"/>
    <property type="project" value="TreeGrafter"/>
</dbReference>
<protein>
    <recommendedName>
        <fullName evidence="12">FtsX-like permease family protein</fullName>
    </recommendedName>
</protein>
<comment type="subcellular location">
    <subcellularLocation>
        <location evidence="1">Cell membrane</location>
        <topology evidence="1">Multi-pass membrane protein</topology>
    </subcellularLocation>
</comment>
<dbReference type="InterPro" id="IPR050250">
    <property type="entry name" value="Macrolide_Exporter_MacB"/>
</dbReference>
<evidence type="ECO:0000313" key="10">
    <source>
        <dbReference type="EMBL" id="ABU56399.1"/>
    </source>
</evidence>
<dbReference type="Pfam" id="PF02687">
    <property type="entry name" value="FtsX"/>
    <property type="match status" value="1"/>
</dbReference>
<dbReference type="RefSeq" id="WP_011997803.1">
    <property type="nucleotide sequence ID" value="NC_009767.1"/>
</dbReference>
<accession>A7NG12</accession>
<keyword evidence="3 7" id="KW-0812">Transmembrane</keyword>
<evidence type="ECO:0008006" key="12">
    <source>
        <dbReference type="Google" id="ProtNLM"/>
    </source>
</evidence>
<name>A7NG12_ROSCS</name>
<keyword evidence="4 7" id="KW-1133">Transmembrane helix</keyword>
<comment type="similarity">
    <text evidence="6">Belongs to the ABC-4 integral membrane protein family.</text>
</comment>
<dbReference type="EMBL" id="CP000804">
    <property type="protein sequence ID" value="ABU56399.1"/>
    <property type="molecule type" value="Genomic_DNA"/>
</dbReference>
<evidence type="ECO:0000256" key="5">
    <source>
        <dbReference type="ARBA" id="ARBA00023136"/>
    </source>
</evidence>
<dbReference type="InterPro" id="IPR025857">
    <property type="entry name" value="MacB_PCD"/>
</dbReference>
<keyword evidence="11" id="KW-1185">Reference proteome</keyword>
<evidence type="ECO:0000256" key="2">
    <source>
        <dbReference type="ARBA" id="ARBA00022475"/>
    </source>
</evidence>
<dbReference type="GO" id="GO:0005886">
    <property type="term" value="C:plasma membrane"/>
    <property type="evidence" value="ECO:0007669"/>
    <property type="project" value="UniProtKB-SubCell"/>
</dbReference>
<evidence type="ECO:0000313" key="11">
    <source>
        <dbReference type="Proteomes" id="UP000000263"/>
    </source>
</evidence>
<feature type="domain" description="MacB-like periplasmic core" evidence="9">
    <location>
        <begin position="20"/>
        <end position="249"/>
    </location>
</feature>
<dbReference type="OrthoDB" id="9770036at2"/>
<dbReference type="HOGENOM" id="CLU_000604_8_0_0"/>
<evidence type="ECO:0000256" key="3">
    <source>
        <dbReference type="ARBA" id="ARBA00022692"/>
    </source>
</evidence>
<dbReference type="InterPro" id="IPR003838">
    <property type="entry name" value="ABC3_permease_C"/>
</dbReference>
<dbReference type="PANTHER" id="PTHR30572">
    <property type="entry name" value="MEMBRANE COMPONENT OF TRANSPORTER-RELATED"/>
    <property type="match status" value="1"/>
</dbReference>
<feature type="transmembrane region" description="Helical" evidence="7">
    <location>
        <begin position="375"/>
        <end position="397"/>
    </location>
</feature>
<evidence type="ECO:0000256" key="7">
    <source>
        <dbReference type="SAM" id="Phobius"/>
    </source>
</evidence>
<feature type="domain" description="ABC3 transporter permease C-terminal" evidence="8">
    <location>
        <begin position="294"/>
        <end position="402"/>
    </location>
</feature>
<evidence type="ECO:0000256" key="6">
    <source>
        <dbReference type="ARBA" id="ARBA00038076"/>
    </source>
</evidence>
<keyword evidence="2" id="KW-1003">Cell membrane</keyword>
<evidence type="ECO:0000256" key="4">
    <source>
        <dbReference type="ARBA" id="ARBA00022989"/>
    </source>
</evidence>
<organism evidence="10 11">
    <name type="scientific">Roseiflexus castenholzii (strain DSM 13941 / HLO8)</name>
    <dbReference type="NCBI Taxonomy" id="383372"/>
    <lineage>
        <taxon>Bacteria</taxon>
        <taxon>Bacillati</taxon>
        <taxon>Chloroflexota</taxon>
        <taxon>Chloroflexia</taxon>
        <taxon>Chloroflexales</taxon>
        <taxon>Roseiflexineae</taxon>
        <taxon>Roseiflexaceae</taxon>
        <taxon>Roseiflexus</taxon>
    </lineage>
</organism>
<dbReference type="KEGG" id="rca:Rcas_0266"/>
<dbReference type="Pfam" id="PF12704">
    <property type="entry name" value="MacB_PCD"/>
    <property type="match status" value="1"/>
</dbReference>
<proteinExistence type="inferred from homology"/>